<protein>
    <submittedName>
        <fullName evidence="1">Uncharacterized protein</fullName>
    </submittedName>
</protein>
<proteinExistence type="predicted"/>
<evidence type="ECO:0000313" key="1">
    <source>
        <dbReference type="EMBL" id="AYJ22332.1"/>
    </source>
</evidence>
<organism evidence="1">
    <name type="scientific">Avrainvillea sp. HV04061</name>
    <dbReference type="NCBI Taxonomy" id="2364086"/>
    <lineage>
        <taxon>Eukaryota</taxon>
        <taxon>Viridiplantae</taxon>
        <taxon>Chlorophyta</taxon>
        <taxon>core chlorophytes</taxon>
        <taxon>Ulvophyceae</taxon>
        <taxon>TCBD clade</taxon>
        <taxon>Bryopsidales</taxon>
        <taxon>Halimedineae</taxon>
        <taxon>Dichotomosiphonaceae</taxon>
        <taxon>Avrainvillea</taxon>
    </lineage>
</organism>
<sequence>MKLNFKSVRPDLRFKLFTYVKYDYQAFNFYGAGFDFRTNLTLNVPLTNYLNLSFFMNKDCLMLNQRTNRFGYTVHVAPRRYFFGANAQILFPSKKISENNYLSTKYNFFYFQALQYARTVFKSNGLGHLNFELGSKNLNNKRILFSTDLKQIPHLYRRATFILEIPLIPYLKNLFRFKKSKEKFDNSSICVNDSTSFNESTISIQSKDSLESFDEKLTLDCIATESIQENKKTLPEIFLLEDSEELTEETIVIREHKNNNTFMEKLNPQFEKVRIIESPIYPNILF</sequence>
<keyword evidence="1" id="KW-0934">Plastid</keyword>
<geneLocation type="chloroplast" evidence="1"/>
<accession>A0A3B8CLE9</accession>
<reference evidence="1" key="1">
    <citation type="submission" date="2018-07" db="EMBL/GenBank/DDBJ databases">
        <authorList>
            <person name="Cremen M.C."/>
            <person name="Leliaert F."/>
            <person name="West J."/>
            <person name="Lam D.W."/>
            <person name="Shimada S."/>
            <person name="Lopez-Bautista J.M."/>
            <person name="Verbruggen H."/>
        </authorList>
    </citation>
    <scope>NUCLEOTIDE SEQUENCE</scope>
</reference>
<dbReference type="EMBL" id="MH591114">
    <property type="protein sequence ID" value="AYJ22332.1"/>
    <property type="molecule type" value="Genomic_DNA"/>
</dbReference>
<keyword evidence="1" id="KW-0150">Chloroplast</keyword>
<gene>
    <name evidence="1" type="primary">orf286</name>
</gene>
<dbReference type="AlphaFoldDB" id="A0A3B8CLE9"/>
<reference evidence="1" key="2">
    <citation type="journal article" date="2019" name="Mol. Phylogenet. Evol.">
        <title>Reassessment of the classification of bryopsidales (chlorophyta) based on chloroplast phylogenomic analyses.</title>
        <authorList>
            <person name="Cremen M.C."/>
            <person name="Leliaert F."/>
            <person name="West J."/>
            <person name="Lam D.W."/>
            <person name="Shimada S."/>
            <person name="Lopez-Bautista J.M."/>
            <person name="Verbruggen H."/>
        </authorList>
    </citation>
    <scope>NUCLEOTIDE SEQUENCE</scope>
</reference>
<name>A0A3B8CLE9_9CHLO</name>